<keyword evidence="2" id="KW-0472">Membrane</keyword>
<comment type="caution">
    <text evidence="3">The sequence shown here is derived from an EMBL/GenBank/DDBJ whole genome shotgun (WGS) entry which is preliminary data.</text>
</comment>
<name>A0A8H3M5H3_9GLOM</name>
<keyword evidence="2" id="KW-1133">Transmembrane helix</keyword>
<sequence length="371" mass="42056">MQLHFNTMKVFHGQNTFYESKRFQFLKYGTGALASIFYLLYLTYLIVQINNDKPLIQTSYETLPKMDIPAIEVCGVYSEIVISKCDFTWDDDSTTSYDGCNAFQHTTTKGFCHIYTNDNATIFYGNSEENLKGPWVQIIDFYFQIVNISAITSRYLSVATISGQLIDSEIYKKNPNKANDVFYLQDNAFAGIQNMSTRVTFKKVTERTIFPHDASIIIGENINYNSTPYLIVKSEDFPLHPNDSFTDTGHFSVAPSSFTHEVKSEKRSHTILGALGLAGGAFGLVSGIFTLLFGQPRINPWGVVHRSEKLKTAYNADLQNFPFITPVNPTQDPNVSIEQRVERLETRILELENVLTDVYQSARGVIYHVNK</sequence>
<proteinExistence type="predicted"/>
<accession>A0A8H3M5H3</accession>
<dbReference type="EMBL" id="BLAL01000278">
    <property type="protein sequence ID" value="GES99092.1"/>
    <property type="molecule type" value="Genomic_DNA"/>
</dbReference>
<keyword evidence="2" id="KW-0812">Transmembrane</keyword>
<evidence type="ECO:0000256" key="1">
    <source>
        <dbReference type="SAM" id="Coils"/>
    </source>
</evidence>
<keyword evidence="1" id="KW-0175">Coiled coil</keyword>
<dbReference type="AlphaFoldDB" id="A0A8H3M5H3"/>
<organism evidence="3 4">
    <name type="scientific">Rhizophagus clarus</name>
    <dbReference type="NCBI Taxonomy" id="94130"/>
    <lineage>
        <taxon>Eukaryota</taxon>
        <taxon>Fungi</taxon>
        <taxon>Fungi incertae sedis</taxon>
        <taxon>Mucoromycota</taxon>
        <taxon>Glomeromycotina</taxon>
        <taxon>Glomeromycetes</taxon>
        <taxon>Glomerales</taxon>
        <taxon>Glomeraceae</taxon>
        <taxon>Rhizophagus</taxon>
    </lineage>
</organism>
<dbReference type="Proteomes" id="UP000615446">
    <property type="component" value="Unassembled WGS sequence"/>
</dbReference>
<reference evidence="3" key="1">
    <citation type="submission" date="2019-10" db="EMBL/GenBank/DDBJ databases">
        <title>Conservation and host-specific expression of non-tandemly repeated heterogenous ribosome RNA gene in arbuscular mycorrhizal fungi.</title>
        <authorList>
            <person name="Maeda T."/>
            <person name="Kobayashi Y."/>
            <person name="Nakagawa T."/>
            <person name="Ezawa T."/>
            <person name="Yamaguchi K."/>
            <person name="Bino T."/>
            <person name="Nishimoto Y."/>
            <person name="Shigenobu S."/>
            <person name="Kawaguchi M."/>
        </authorList>
    </citation>
    <scope>NUCLEOTIDE SEQUENCE</scope>
    <source>
        <strain evidence="3">HR1</strain>
    </source>
</reference>
<gene>
    <name evidence="3" type="ORF">RCL2_002561100</name>
</gene>
<dbReference type="OrthoDB" id="2339353at2759"/>
<feature type="transmembrane region" description="Helical" evidence="2">
    <location>
        <begin position="25"/>
        <end position="47"/>
    </location>
</feature>
<feature type="coiled-coil region" evidence="1">
    <location>
        <begin position="334"/>
        <end position="361"/>
    </location>
</feature>
<evidence type="ECO:0000313" key="3">
    <source>
        <dbReference type="EMBL" id="GES99092.1"/>
    </source>
</evidence>
<feature type="transmembrane region" description="Helical" evidence="2">
    <location>
        <begin position="271"/>
        <end position="293"/>
    </location>
</feature>
<protein>
    <submittedName>
        <fullName evidence="3">Galactose oxidase</fullName>
    </submittedName>
</protein>
<evidence type="ECO:0000313" key="4">
    <source>
        <dbReference type="Proteomes" id="UP000615446"/>
    </source>
</evidence>
<evidence type="ECO:0000256" key="2">
    <source>
        <dbReference type="SAM" id="Phobius"/>
    </source>
</evidence>